<gene>
    <name evidence="6" type="ORF">DH2020_026730</name>
</gene>
<keyword evidence="3" id="KW-0862">Zinc</keyword>
<keyword evidence="1" id="KW-0479">Metal-binding</keyword>
<proteinExistence type="predicted"/>
<dbReference type="Pfam" id="PF03126">
    <property type="entry name" value="Plus-3"/>
    <property type="match status" value="1"/>
</dbReference>
<dbReference type="Proteomes" id="UP001318860">
    <property type="component" value="Unassembled WGS sequence"/>
</dbReference>
<name>A0ABR0VZ42_REHGL</name>
<reference evidence="6 7" key="1">
    <citation type="journal article" date="2021" name="Comput. Struct. Biotechnol. J.">
        <title>De novo genome assembly of the potent medicinal plant Rehmannia glutinosa using nanopore technology.</title>
        <authorList>
            <person name="Ma L."/>
            <person name="Dong C."/>
            <person name="Song C."/>
            <person name="Wang X."/>
            <person name="Zheng X."/>
            <person name="Niu Y."/>
            <person name="Chen S."/>
            <person name="Feng W."/>
        </authorList>
    </citation>
    <scope>NUCLEOTIDE SEQUENCE [LARGE SCALE GENOMIC DNA]</scope>
    <source>
        <strain evidence="6">DH-2019</strain>
    </source>
</reference>
<keyword evidence="2" id="KW-0863">Zinc-finger</keyword>
<dbReference type="SMART" id="SM00719">
    <property type="entry name" value="Plus3"/>
    <property type="match status" value="1"/>
</dbReference>
<evidence type="ECO:0000256" key="2">
    <source>
        <dbReference type="ARBA" id="ARBA00022771"/>
    </source>
</evidence>
<dbReference type="CDD" id="cd15568">
    <property type="entry name" value="PHD5_NSD"/>
    <property type="match status" value="1"/>
</dbReference>
<dbReference type="InterPro" id="IPR001965">
    <property type="entry name" value="Znf_PHD"/>
</dbReference>
<evidence type="ECO:0000313" key="6">
    <source>
        <dbReference type="EMBL" id="KAK6139530.1"/>
    </source>
</evidence>
<dbReference type="InterPro" id="IPR036128">
    <property type="entry name" value="Plus3-like_sf"/>
</dbReference>
<feature type="region of interest" description="Disordered" evidence="4">
    <location>
        <begin position="506"/>
        <end position="534"/>
    </location>
</feature>
<dbReference type="SMART" id="SM00249">
    <property type="entry name" value="PHD"/>
    <property type="match status" value="1"/>
</dbReference>
<protein>
    <recommendedName>
        <fullName evidence="5">Plus3 domain-containing protein</fullName>
    </recommendedName>
</protein>
<evidence type="ECO:0000313" key="7">
    <source>
        <dbReference type="Proteomes" id="UP001318860"/>
    </source>
</evidence>
<dbReference type="InterPro" id="IPR011011">
    <property type="entry name" value="Znf_FYVE_PHD"/>
</dbReference>
<dbReference type="EMBL" id="JABTTQ020000410">
    <property type="protein sequence ID" value="KAK6139530.1"/>
    <property type="molecule type" value="Genomic_DNA"/>
</dbReference>
<keyword evidence="7" id="KW-1185">Reference proteome</keyword>
<dbReference type="InterPro" id="IPR055198">
    <property type="entry name" value="NSD_PHD"/>
</dbReference>
<sequence>MKSKGKKKVVINKEETAENWCFVCKDGGDLRICDYKECLKSYHPDCVGKRESFLESEKKWACDWHTCFRCRRSSHLHCYTCTKAACRRCLSAADVLQVKGKYGFCNPCLKLALLIEENKDCDSDGEKVDFTDRETCEGLFMEYYYIIKKEEGFEAGDLYAAQDRAKMEKNHQSGSAEEWDEEEDEEEQISDYDDSEDEKCRKTRKRSEEKKPSKQTPLKFNKKEFIGWASSSLIEFLTSIGKSTSEKLSQHDVTSIVNEKRTISKYRVYDLLEDHFAENNDESEEDEVGCDSEDNNAGIPDACKRQRKLDMEEKSLKKDLDNIVRQSCFAAIVVENVKLVYLKRSVLEELLKQPKSFEEKVTGCFVRVKCDPYDYRSRISHQLMQVKGVRTVPAGEENIETALLVSAIPKEIQMRLVSDGDFLEEECEDLRQRVLAGELERPTVVDLQQKAKVLHEDITKNHMMAFLVCDFNYNVSTLFEYLEKRKILQSPSGQARLLENVPTVIPDISEPDSNSGGIRNDIKSGEGSPQSILPCDSSVPSDGLRENKASAIAFFFLYYILLWSRSAKPKTSAPPEAGGARLFTGHLHLMPGDSSAELPHINLASLADKYGPIFTIRLASSPSPRW</sequence>
<feature type="compositionally biased region" description="Acidic residues" evidence="4">
    <location>
        <begin position="177"/>
        <end position="197"/>
    </location>
</feature>
<feature type="domain" description="Plus3" evidence="5">
    <location>
        <begin position="331"/>
        <end position="459"/>
    </location>
</feature>
<dbReference type="InterPro" id="IPR045894">
    <property type="entry name" value="At5g08430-like"/>
</dbReference>
<dbReference type="SUPFAM" id="SSF159042">
    <property type="entry name" value="Plus3-like"/>
    <property type="match status" value="1"/>
</dbReference>
<dbReference type="PROSITE" id="PS51360">
    <property type="entry name" value="PLUS3"/>
    <property type="match status" value="1"/>
</dbReference>
<evidence type="ECO:0000256" key="1">
    <source>
        <dbReference type="ARBA" id="ARBA00022723"/>
    </source>
</evidence>
<dbReference type="InterPro" id="IPR036885">
    <property type="entry name" value="SWIB_MDM2_dom_sf"/>
</dbReference>
<dbReference type="InterPro" id="IPR004343">
    <property type="entry name" value="Plus-3_dom"/>
</dbReference>
<evidence type="ECO:0000256" key="3">
    <source>
        <dbReference type="ARBA" id="ARBA00022833"/>
    </source>
</evidence>
<dbReference type="PANTHER" id="PTHR46851">
    <property type="entry name" value="OS01G0884500 PROTEIN"/>
    <property type="match status" value="1"/>
</dbReference>
<dbReference type="SUPFAM" id="SSF57903">
    <property type="entry name" value="FYVE/PHD zinc finger"/>
    <property type="match status" value="1"/>
</dbReference>
<dbReference type="Gene3D" id="3.90.70.200">
    <property type="entry name" value="Plus-3 domain"/>
    <property type="match status" value="1"/>
</dbReference>
<accession>A0ABR0VZ42</accession>
<dbReference type="Gene3D" id="1.10.245.10">
    <property type="entry name" value="SWIB/MDM2 domain"/>
    <property type="match status" value="1"/>
</dbReference>
<dbReference type="Pfam" id="PF22908">
    <property type="entry name" value="PHD_NSD"/>
    <property type="match status" value="1"/>
</dbReference>
<comment type="caution">
    <text evidence="6">The sequence shown here is derived from an EMBL/GenBank/DDBJ whole genome shotgun (WGS) entry which is preliminary data.</text>
</comment>
<dbReference type="InterPro" id="IPR013083">
    <property type="entry name" value="Znf_RING/FYVE/PHD"/>
</dbReference>
<evidence type="ECO:0000259" key="5">
    <source>
        <dbReference type="PROSITE" id="PS51360"/>
    </source>
</evidence>
<organism evidence="6 7">
    <name type="scientific">Rehmannia glutinosa</name>
    <name type="common">Chinese foxglove</name>
    <dbReference type="NCBI Taxonomy" id="99300"/>
    <lineage>
        <taxon>Eukaryota</taxon>
        <taxon>Viridiplantae</taxon>
        <taxon>Streptophyta</taxon>
        <taxon>Embryophyta</taxon>
        <taxon>Tracheophyta</taxon>
        <taxon>Spermatophyta</taxon>
        <taxon>Magnoliopsida</taxon>
        <taxon>eudicotyledons</taxon>
        <taxon>Gunneridae</taxon>
        <taxon>Pentapetalae</taxon>
        <taxon>asterids</taxon>
        <taxon>lamiids</taxon>
        <taxon>Lamiales</taxon>
        <taxon>Orobanchaceae</taxon>
        <taxon>Rehmannieae</taxon>
        <taxon>Rehmannia</taxon>
    </lineage>
</organism>
<evidence type="ECO:0000256" key="4">
    <source>
        <dbReference type="SAM" id="MobiDB-lite"/>
    </source>
</evidence>
<dbReference type="PANTHER" id="PTHR46851:SF22">
    <property type="entry name" value="ZINC ION BINDING _ DNA BINDING PROTEIN"/>
    <property type="match status" value="1"/>
</dbReference>
<feature type="region of interest" description="Disordered" evidence="4">
    <location>
        <begin position="169"/>
        <end position="216"/>
    </location>
</feature>
<dbReference type="Gene3D" id="3.30.40.10">
    <property type="entry name" value="Zinc/RING finger domain, C3HC4 (zinc finger)"/>
    <property type="match status" value="1"/>
</dbReference>